<evidence type="ECO:0000256" key="5">
    <source>
        <dbReference type="ARBA" id="ARBA00022679"/>
    </source>
</evidence>
<dbReference type="SUPFAM" id="SSF56322">
    <property type="entry name" value="ADC synthase"/>
    <property type="match status" value="1"/>
</dbReference>
<accession>A0A4T0M2J7</accession>
<dbReference type="InterPro" id="IPR017926">
    <property type="entry name" value="GATASE"/>
</dbReference>
<evidence type="ECO:0000313" key="13">
    <source>
        <dbReference type="Proteomes" id="UP000310708"/>
    </source>
</evidence>
<evidence type="ECO:0000256" key="2">
    <source>
        <dbReference type="ARBA" id="ARBA00005009"/>
    </source>
</evidence>
<dbReference type="AlphaFoldDB" id="A0A4T0M2J7"/>
<dbReference type="GO" id="GO:0005737">
    <property type="term" value="C:cytoplasm"/>
    <property type="evidence" value="ECO:0007669"/>
    <property type="project" value="TreeGrafter"/>
</dbReference>
<dbReference type="PROSITE" id="PS51273">
    <property type="entry name" value="GATASE_TYPE_1"/>
    <property type="match status" value="1"/>
</dbReference>
<comment type="similarity">
    <text evidence="3">In the C-terminal section; belongs to the anthranilate synthase component I family.</text>
</comment>
<dbReference type="SUPFAM" id="SSF52317">
    <property type="entry name" value="Class I glutamine amidotransferase-like"/>
    <property type="match status" value="1"/>
</dbReference>
<evidence type="ECO:0000256" key="1">
    <source>
        <dbReference type="ARBA" id="ARBA00001000"/>
    </source>
</evidence>
<comment type="catalytic activity">
    <reaction evidence="1">
        <text>chorismate + L-glutamine = 4-amino-4-deoxychorismate + L-glutamate</text>
        <dbReference type="Rhea" id="RHEA:11672"/>
        <dbReference type="ChEBI" id="CHEBI:29748"/>
        <dbReference type="ChEBI" id="CHEBI:29985"/>
        <dbReference type="ChEBI" id="CHEBI:58359"/>
        <dbReference type="ChEBI" id="CHEBI:58406"/>
        <dbReference type="EC" id="2.6.1.85"/>
    </reaction>
</comment>
<name>A0A4T0M2J7_9BASI</name>
<dbReference type="InterPro" id="IPR006221">
    <property type="entry name" value="TrpG/PapA_dom"/>
</dbReference>
<comment type="caution">
    <text evidence="12">The sequence shown here is derived from an EMBL/GenBank/DDBJ whole genome shotgun (WGS) entry which is preliminary data.</text>
</comment>
<reference evidence="12 13" key="1">
    <citation type="submission" date="2019-03" db="EMBL/GenBank/DDBJ databases">
        <title>Sequencing 25 genomes of Wallemia mellicola.</title>
        <authorList>
            <person name="Gostincar C."/>
        </authorList>
    </citation>
    <scope>NUCLEOTIDE SEQUENCE [LARGE SCALE GENOMIC DNA]</scope>
    <source>
        <strain evidence="12 13">EXF-757</strain>
    </source>
</reference>
<feature type="domain" description="Chorismate-utilising enzyme C-terminal" evidence="11">
    <location>
        <begin position="456"/>
        <end position="716"/>
    </location>
</feature>
<evidence type="ECO:0000259" key="11">
    <source>
        <dbReference type="Pfam" id="PF00425"/>
    </source>
</evidence>
<dbReference type="PRINTS" id="PR00097">
    <property type="entry name" value="ANTSNTHASEII"/>
</dbReference>
<dbReference type="GO" id="GO:0008153">
    <property type="term" value="P:4-aminobenzoate biosynthetic process"/>
    <property type="evidence" value="ECO:0007669"/>
    <property type="project" value="TreeGrafter"/>
</dbReference>
<dbReference type="PANTHER" id="PTHR11236">
    <property type="entry name" value="AMINOBENZOATE/ANTHRANILATE SYNTHASE"/>
    <property type="match status" value="1"/>
</dbReference>
<proteinExistence type="inferred from homology"/>
<dbReference type="CDD" id="cd01743">
    <property type="entry name" value="GATase1_Anthranilate_Synthase"/>
    <property type="match status" value="1"/>
</dbReference>
<dbReference type="GO" id="GO:0046656">
    <property type="term" value="P:folic acid biosynthetic process"/>
    <property type="evidence" value="ECO:0007669"/>
    <property type="project" value="UniProtKB-KW"/>
</dbReference>
<evidence type="ECO:0000256" key="8">
    <source>
        <dbReference type="ARBA" id="ARBA00031329"/>
    </source>
</evidence>
<dbReference type="GO" id="GO:0046820">
    <property type="term" value="F:4-amino-4-deoxychorismate synthase activity"/>
    <property type="evidence" value="ECO:0007669"/>
    <property type="project" value="UniProtKB-EC"/>
</dbReference>
<dbReference type="InterPro" id="IPR005801">
    <property type="entry name" value="ADC_synthase"/>
</dbReference>
<evidence type="ECO:0000256" key="7">
    <source>
        <dbReference type="ARBA" id="ARBA00022962"/>
    </source>
</evidence>
<dbReference type="InterPro" id="IPR019999">
    <property type="entry name" value="Anth_synth_I-like"/>
</dbReference>
<dbReference type="Pfam" id="PF00425">
    <property type="entry name" value="Chorismate_bind"/>
    <property type="match status" value="1"/>
</dbReference>
<evidence type="ECO:0000256" key="9">
    <source>
        <dbReference type="ARBA" id="ARBA00031904"/>
    </source>
</evidence>
<keyword evidence="5" id="KW-0808">Transferase</keyword>
<dbReference type="InterPro" id="IPR029062">
    <property type="entry name" value="Class_I_gatase-like"/>
</dbReference>
<dbReference type="Proteomes" id="UP000310708">
    <property type="component" value="Unassembled WGS sequence"/>
</dbReference>
<dbReference type="PANTHER" id="PTHR11236:SF18">
    <property type="entry name" value="AMINODEOXYCHORISMATE SYNTHASE"/>
    <property type="match status" value="1"/>
</dbReference>
<gene>
    <name evidence="12" type="ORF">E3Q01_00570</name>
</gene>
<evidence type="ECO:0000256" key="6">
    <source>
        <dbReference type="ARBA" id="ARBA00022909"/>
    </source>
</evidence>
<organism evidence="12 13">
    <name type="scientific">Wallemia mellicola</name>
    <dbReference type="NCBI Taxonomy" id="1708541"/>
    <lineage>
        <taxon>Eukaryota</taxon>
        <taxon>Fungi</taxon>
        <taxon>Dikarya</taxon>
        <taxon>Basidiomycota</taxon>
        <taxon>Wallemiomycotina</taxon>
        <taxon>Wallemiomycetes</taxon>
        <taxon>Wallemiales</taxon>
        <taxon>Wallemiaceae</taxon>
        <taxon>Wallemia</taxon>
    </lineage>
</organism>
<evidence type="ECO:0000256" key="4">
    <source>
        <dbReference type="ARBA" id="ARBA00013139"/>
    </source>
</evidence>
<protein>
    <recommendedName>
        <fullName evidence="4">aminodeoxychorismate synthase</fullName>
        <ecNumber evidence="4">2.6.1.85</ecNumber>
    </recommendedName>
    <alternativeName>
        <fullName evidence="8">Para-aminobenzoate synthase</fullName>
    </alternativeName>
    <alternativeName>
        <fullName evidence="9">p-aminobenzoic acid synthase</fullName>
    </alternativeName>
</protein>
<dbReference type="Gene3D" id="3.40.50.880">
    <property type="match status" value="1"/>
</dbReference>
<dbReference type="GO" id="GO:0046654">
    <property type="term" value="P:tetrahydrofolate biosynthetic process"/>
    <property type="evidence" value="ECO:0007669"/>
    <property type="project" value="UniProtKB-UniPathway"/>
</dbReference>
<sequence length="727" mass="81932">MTIKLLIVDHYDSYTNNLLKLLNPHIKVNIINHDKIIDYSIIDSFDAIILSPGPGRSDNDKDFGVASKLIKYALEINKPLLGICLGHQGLATTLCPDTKLSTVKKIKHGHRIPIQFSDSRLFNGIHRSFNVVTYNSLTISDPNDALRESNLKVTATELHDSESIMALEHIKAPLFGVQFHPESIESEFGRQIMQNFLNISLEYANDVQEIPQSVIDSSSIALESQKSMPKTQPAFNVTEEIVDLPVNTDEVFDTKVRQLSGLGSIWLDSAKLVEGVDSTSYLAKPSIVISYKLSDKSLNIKTNTSYHQFTIDGSFWDWFDKLQRLIESLTNMKTHEGFTVGWITALGYELGKESLEGYSTCQTKLDDVQFSSEQNQVDALLLFCNEVLTYDHINKVWRQFALEQIDGIKSNDLELDDAMRFILDNLTTTSKLKEHYPRKSNPQIQTSPYKCKHTPQAYINAIEEARRQIEYGESYELCLTTRFVADANHLNQEGCWDVYRLLRCSNPAPYAAFIDIPPLNLAILSSSPERFMKVGIDRLVEMKPIKGTVGRNKEDKENDSLLATKLQNDEKERAENLMIVDLIRSDLLSFCEPETVQVPHLMCIETFEKVHQLVSTIRGRRRANVGAVEGIKRSFPPGSMTGSPKLRSVKILEKLERSNRGFYSGCIGYIGVNGCTDLSVVIRTIVYGNKELKIGAGGAITYPSIAQNEWEEVLTKARSVVSKLIEY</sequence>
<keyword evidence="6" id="KW-0289">Folate biosynthesis</keyword>
<comment type="pathway">
    <text evidence="2">Cofactor biosynthesis; tetrahydrofolate biosynthesis; 4-aminobenzoate from chorismate: step 1/2.</text>
</comment>
<dbReference type="InterPro" id="IPR015890">
    <property type="entry name" value="Chorismate_C"/>
</dbReference>
<dbReference type="PRINTS" id="PR00096">
    <property type="entry name" value="GATASE"/>
</dbReference>
<feature type="domain" description="Glutamine amidotransferase" evidence="10">
    <location>
        <begin position="6"/>
        <end position="197"/>
    </location>
</feature>
<evidence type="ECO:0000259" key="10">
    <source>
        <dbReference type="Pfam" id="PF00117"/>
    </source>
</evidence>
<dbReference type="UniPathway" id="UPA00077">
    <property type="reaction ID" value="UER00149"/>
</dbReference>
<evidence type="ECO:0000256" key="3">
    <source>
        <dbReference type="ARBA" id="ARBA00005970"/>
    </source>
</evidence>
<keyword evidence="7" id="KW-0315">Glutamine amidotransferase</keyword>
<evidence type="ECO:0000313" key="12">
    <source>
        <dbReference type="EMBL" id="TIC69247.1"/>
    </source>
</evidence>
<dbReference type="Gene3D" id="3.60.120.10">
    <property type="entry name" value="Anthranilate synthase"/>
    <property type="match status" value="1"/>
</dbReference>
<dbReference type="GO" id="GO:0000162">
    <property type="term" value="P:L-tryptophan biosynthetic process"/>
    <property type="evidence" value="ECO:0007669"/>
    <property type="project" value="TreeGrafter"/>
</dbReference>
<dbReference type="EC" id="2.6.1.85" evidence="4"/>
<dbReference type="EMBL" id="SPRX01000004">
    <property type="protein sequence ID" value="TIC69247.1"/>
    <property type="molecule type" value="Genomic_DNA"/>
</dbReference>
<dbReference type="Pfam" id="PF00117">
    <property type="entry name" value="GATase"/>
    <property type="match status" value="1"/>
</dbReference>